<evidence type="ECO:0000256" key="2">
    <source>
        <dbReference type="SAM" id="SignalP"/>
    </source>
</evidence>
<dbReference type="PANTHER" id="PTHR11102">
    <property type="entry name" value="SEL-1-LIKE PROTEIN"/>
    <property type="match status" value="1"/>
</dbReference>
<organism evidence="3 4">
    <name type="scientific">Nibricoccus aquaticus</name>
    <dbReference type="NCBI Taxonomy" id="2576891"/>
    <lineage>
        <taxon>Bacteria</taxon>
        <taxon>Pseudomonadati</taxon>
        <taxon>Verrucomicrobiota</taxon>
        <taxon>Opitutia</taxon>
        <taxon>Opitutales</taxon>
        <taxon>Opitutaceae</taxon>
        <taxon>Nibricoccus</taxon>
    </lineage>
</organism>
<protein>
    <recommendedName>
        <fullName evidence="5">Sel1 repeat family protein</fullName>
    </recommendedName>
</protein>
<dbReference type="KEGG" id="vbh:CMV30_08660"/>
<dbReference type="AlphaFoldDB" id="A0A290Q6G4"/>
<reference evidence="3 4" key="1">
    <citation type="submission" date="2017-09" db="EMBL/GenBank/DDBJ databases">
        <title>Complete genome sequence of Verrucomicrobial strain HZ-65, isolated from freshwater.</title>
        <authorList>
            <person name="Choi A."/>
        </authorList>
    </citation>
    <scope>NUCLEOTIDE SEQUENCE [LARGE SCALE GENOMIC DNA]</scope>
    <source>
        <strain evidence="3 4">HZ-65</strain>
    </source>
</reference>
<dbReference type="PANTHER" id="PTHR11102:SF160">
    <property type="entry name" value="ERAD-ASSOCIATED E3 UBIQUITIN-PROTEIN LIGASE COMPONENT HRD3"/>
    <property type="match status" value="1"/>
</dbReference>
<feature type="signal peptide" evidence="2">
    <location>
        <begin position="1"/>
        <end position="21"/>
    </location>
</feature>
<dbReference type="InterPro" id="IPR050767">
    <property type="entry name" value="Sel1_AlgK"/>
</dbReference>
<sequence>MLRHVLLVSLVVSLPLSVARAADDSRPELVSTTGGNNSWSSVEEMQKAAEAGNPEAGYQLGEMYLNGVQVPVDVAKAVALLERAADAGHANAAFRLGKLNADGEVIPKNLPQAFVRYQAAANAGVAEAQFNLGAMYSSGRGVKRDYVEGLAWLIVATKNGADPAGEKQLRDHLTKAKRTAIIADAEKRALVLSKAGGDGKAAAGSGEKSAGSSPSAPTGVPAVTKPDGKVKLDAPPAPGRIQIAPPAPGGLSIPVISPPAPKATPPPAPDAPPAQTK</sequence>
<feature type="chain" id="PRO_5013216767" description="Sel1 repeat family protein" evidence="2">
    <location>
        <begin position="22"/>
        <end position="277"/>
    </location>
</feature>
<dbReference type="Gene3D" id="1.25.40.10">
    <property type="entry name" value="Tetratricopeptide repeat domain"/>
    <property type="match status" value="1"/>
</dbReference>
<accession>A0A290Q6G4</accession>
<evidence type="ECO:0008006" key="5">
    <source>
        <dbReference type="Google" id="ProtNLM"/>
    </source>
</evidence>
<feature type="region of interest" description="Disordered" evidence="1">
    <location>
        <begin position="197"/>
        <end position="277"/>
    </location>
</feature>
<feature type="compositionally biased region" description="Low complexity" evidence="1">
    <location>
        <begin position="200"/>
        <end position="216"/>
    </location>
</feature>
<keyword evidence="2" id="KW-0732">Signal</keyword>
<dbReference type="InterPro" id="IPR011990">
    <property type="entry name" value="TPR-like_helical_dom_sf"/>
</dbReference>
<dbReference type="OrthoDB" id="5460358at2"/>
<dbReference type="Proteomes" id="UP000217265">
    <property type="component" value="Chromosome"/>
</dbReference>
<evidence type="ECO:0000313" key="3">
    <source>
        <dbReference type="EMBL" id="ATC64013.1"/>
    </source>
</evidence>
<dbReference type="SUPFAM" id="SSF81901">
    <property type="entry name" value="HCP-like"/>
    <property type="match status" value="1"/>
</dbReference>
<dbReference type="Pfam" id="PF08238">
    <property type="entry name" value="Sel1"/>
    <property type="match status" value="3"/>
</dbReference>
<dbReference type="SMART" id="SM00671">
    <property type="entry name" value="SEL1"/>
    <property type="match status" value="3"/>
</dbReference>
<feature type="compositionally biased region" description="Pro residues" evidence="1">
    <location>
        <begin position="256"/>
        <end position="277"/>
    </location>
</feature>
<proteinExistence type="predicted"/>
<name>A0A290Q6G4_9BACT</name>
<keyword evidence="4" id="KW-1185">Reference proteome</keyword>
<dbReference type="EMBL" id="CP023344">
    <property type="protein sequence ID" value="ATC64013.1"/>
    <property type="molecule type" value="Genomic_DNA"/>
</dbReference>
<evidence type="ECO:0000256" key="1">
    <source>
        <dbReference type="SAM" id="MobiDB-lite"/>
    </source>
</evidence>
<gene>
    <name evidence="3" type="ORF">CMV30_08660</name>
</gene>
<dbReference type="InterPro" id="IPR006597">
    <property type="entry name" value="Sel1-like"/>
</dbReference>
<dbReference type="RefSeq" id="WP_096055645.1">
    <property type="nucleotide sequence ID" value="NZ_CP023344.1"/>
</dbReference>
<evidence type="ECO:0000313" key="4">
    <source>
        <dbReference type="Proteomes" id="UP000217265"/>
    </source>
</evidence>